<dbReference type="EMBL" id="LTBC01000001">
    <property type="protein sequence ID" value="KYH33338.1"/>
    <property type="molecule type" value="Genomic_DNA"/>
</dbReference>
<reference evidence="2 3" key="1">
    <citation type="submission" date="2016-02" db="EMBL/GenBank/DDBJ databases">
        <title>Genome sequence of Moorella mulderi DSM 14980.</title>
        <authorList>
            <person name="Poehlein A."/>
            <person name="Daniel R."/>
        </authorList>
    </citation>
    <scope>NUCLEOTIDE SEQUENCE [LARGE SCALE GENOMIC DNA]</scope>
    <source>
        <strain evidence="2 3">DSM 14980</strain>
    </source>
</reference>
<dbReference type="PATRIC" id="fig|1122241.3.peg.45"/>
<feature type="transmembrane region" description="Helical" evidence="1">
    <location>
        <begin position="118"/>
        <end position="141"/>
    </location>
</feature>
<keyword evidence="1" id="KW-0812">Transmembrane</keyword>
<feature type="transmembrane region" description="Helical" evidence="1">
    <location>
        <begin position="184"/>
        <end position="209"/>
    </location>
</feature>
<dbReference type="AlphaFoldDB" id="A0A151B0B2"/>
<feature type="transmembrane region" description="Helical" evidence="1">
    <location>
        <begin position="12"/>
        <end position="31"/>
    </location>
</feature>
<dbReference type="OrthoDB" id="1724568at2"/>
<gene>
    <name evidence="2" type="ORF">MOMUL_00390</name>
</gene>
<dbReference type="InterPro" id="IPR025699">
    <property type="entry name" value="ABC2_memb-like"/>
</dbReference>
<keyword evidence="3" id="KW-1185">Reference proteome</keyword>
<organism evidence="2 3">
    <name type="scientific">Moorella mulderi DSM 14980</name>
    <dbReference type="NCBI Taxonomy" id="1122241"/>
    <lineage>
        <taxon>Bacteria</taxon>
        <taxon>Bacillati</taxon>
        <taxon>Bacillota</taxon>
        <taxon>Clostridia</taxon>
        <taxon>Neomoorellales</taxon>
        <taxon>Neomoorellaceae</taxon>
        <taxon>Neomoorella</taxon>
    </lineage>
</organism>
<sequence length="215" mass="23607">MWTLITKDLMVARSSMLTYALMAAAMILFFSRMEMGSAFIATWSIVLPYFFSGRICYQEEVEGGLGLLRSLPVSPGAIVASKFAGGLLLTIGGSLLVIAAGGLAHWLGWFAPQGGVSLIISLAFSLALVLVLEGLFFLVFFTWDYKRASNVMLLPLLGLLPLAFPSFFRPVIRWVVDRITVDSWYFLTGLLLASLICYLAFGLLAAWVFSRRDVG</sequence>
<feature type="transmembrane region" description="Helical" evidence="1">
    <location>
        <begin position="153"/>
        <end position="172"/>
    </location>
</feature>
<keyword evidence="1" id="KW-1133">Transmembrane helix</keyword>
<proteinExistence type="predicted"/>
<evidence type="ECO:0008006" key="4">
    <source>
        <dbReference type="Google" id="ProtNLM"/>
    </source>
</evidence>
<evidence type="ECO:0000313" key="2">
    <source>
        <dbReference type="EMBL" id="KYH33338.1"/>
    </source>
</evidence>
<name>A0A151B0B2_9FIRM</name>
<feature type="transmembrane region" description="Helical" evidence="1">
    <location>
        <begin position="78"/>
        <end position="106"/>
    </location>
</feature>
<dbReference type="Pfam" id="PF13346">
    <property type="entry name" value="ABC2_membrane_5"/>
    <property type="match status" value="1"/>
</dbReference>
<evidence type="ECO:0000256" key="1">
    <source>
        <dbReference type="SAM" id="Phobius"/>
    </source>
</evidence>
<protein>
    <recommendedName>
        <fullName evidence="4">ABC-2 family transporter protein</fullName>
    </recommendedName>
</protein>
<evidence type="ECO:0000313" key="3">
    <source>
        <dbReference type="Proteomes" id="UP000075670"/>
    </source>
</evidence>
<accession>A0A151B0B2</accession>
<dbReference type="Proteomes" id="UP000075670">
    <property type="component" value="Unassembled WGS sequence"/>
</dbReference>
<keyword evidence="1" id="KW-0472">Membrane</keyword>
<comment type="caution">
    <text evidence="2">The sequence shown here is derived from an EMBL/GenBank/DDBJ whole genome shotgun (WGS) entry which is preliminary data.</text>
</comment>